<dbReference type="Pfam" id="PF04773">
    <property type="entry name" value="FecR"/>
    <property type="match status" value="1"/>
</dbReference>
<name>H2CD84_9LEPT</name>
<evidence type="ECO:0000313" key="3">
    <source>
        <dbReference type="Proteomes" id="UP000005737"/>
    </source>
</evidence>
<reference evidence="2 3" key="1">
    <citation type="submission" date="2011-10" db="EMBL/GenBank/DDBJ databases">
        <title>The Improved High-Quality Draft genome of Leptonema illini DSM 21528.</title>
        <authorList>
            <consortium name="US DOE Joint Genome Institute (JGI-PGF)"/>
            <person name="Lucas S."/>
            <person name="Copeland A."/>
            <person name="Lapidus A."/>
            <person name="Glavina del Rio T."/>
            <person name="Dalin E."/>
            <person name="Tice H."/>
            <person name="Bruce D."/>
            <person name="Goodwin L."/>
            <person name="Pitluck S."/>
            <person name="Peters L."/>
            <person name="Mikhailova N."/>
            <person name="Held B."/>
            <person name="Kyrpides N."/>
            <person name="Mavromatis K."/>
            <person name="Ivanova N."/>
            <person name="Markowitz V."/>
            <person name="Cheng J.-F."/>
            <person name="Hugenholtz P."/>
            <person name="Woyke T."/>
            <person name="Wu D."/>
            <person name="Gronow S."/>
            <person name="Wellnitz S."/>
            <person name="Brambilla E.-M."/>
            <person name="Klenk H.-P."/>
            <person name="Eisen J.A."/>
        </authorList>
    </citation>
    <scope>NUCLEOTIDE SEQUENCE [LARGE SCALE GENOMIC DNA]</scope>
    <source>
        <strain evidence="2 3">DSM 21528</strain>
    </source>
</reference>
<evidence type="ECO:0000313" key="2">
    <source>
        <dbReference type="EMBL" id="EHQ05388.1"/>
    </source>
</evidence>
<dbReference type="EMBL" id="JH597773">
    <property type="protein sequence ID" value="EHQ05388.1"/>
    <property type="molecule type" value="Genomic_DNA"/>
</dbReference>
<dbReference type="HOGENOM" id="CLU_1213623_0_0_12"/>
<dbReference type="PANTHER" id="PTHR38731">
    <property type="entry name" value="LIPL45-RELATED LIPOPROTEIN-RELATED"/>
    <property type="match status" value="1"/>
</dbReference>
<dbReference type="Proteomes" id="UP000005737">
    <property type="component" value="Unassembled WGS sequence"/>
</dbReference>
<dbReference type="AlphaFoldDB" id="H2CD84"/>
<evidence type="ECO:0000259" key="1">
    <source>
        <dbReference type="Pfam" id="PF04773"/>
    </source>
</evidence>
<dbReference type="PANTHER" id="PTHR38731:SF1">
    <property type="entry name" value="FECR PROTEIN DOMAIN-CONTAINING PROTEIN"/>
    <property type="match status" value="1"/>
</dbReference>
<feature type="domain" description="FecR protein" evidence="1">
    <location>
        <begin position="76"/>
        <end position="164"/>
    </location>
</feature>
<gene>
    <name evidence="2" type="ORF">Lepil_0685</name>
</gene>
<dbReference type="InterPro" id="IPR006860">
    <property type="entry name" value="FecR"/>
</dbReference>
<organism evidence="2 3">
    <name type="scientific">Leptonema illini DSM 21528</name>
    <dbReference type="NCBI Taxonomy" id="929563"/>
    <lineage>
        <taxon>Bacteria</taxon>
        <taxon>Pseudomonadati</taxon>
        <taxon>Spirochaetota</taxon>
        <taxon>Spirochaetia</taxon>
        <taxon>Leptospirales</taxon>
        <taxon>Leptospiraceae</taxon>
        <taxon>Leptonema</taxon>
    </lineage>
</organism>
<proteinExistence type="predicted"/>
<accession>H2CD84</accession>
<protein>
    <submittedName>
        <fullName evidence="2">FecR protein</fullName>
    </submittedName>
</protein>
<keyword evidence="3" id="KW-1185">Reference proteome</keyword>
<sequence length="228" mass="24533">MIKKIVDTSSHPVLFAWMQRKQISIFLGFFLVSLLIQCEKPTAPVGLTDGRVLLLTGAVTRNGEPLAVDATVKQGDQIETGDASSAEIVFAKGLIMRLGANTKAVLDLQASQVQLNKGWFAAVKNANEQKLEVVTPTAVAAVRGTSLCMKVESETSTYACTCNGTVHFHADGIAEEAVTAAEHSAIRFVKEGESVKKEEAGLEFHDNAGIETLAKKIDHPLDWTKPSK</sequence>
<dbReference type="Gene3D" id="2.60.120.1440">
    <property type="match status" value="1"/>
</dbReference>